<feature type="chain" id="PRO_5035479353" description="Cuticle protein" evidence="1">
    <location>
        <begin position="17"/>
        <end position="150"/>
    </location>
</feature>
<protein>
    <recommendedName>
        <fullName evidence="4">Cuticle protein</fullName>
    </recommendedName>
</protein>
<reference evidence="2" key="1">
    <citation type="submission" date="2021-12" db="EMBL/GenBank/DDBJ databases">
        <authorList>
            <person name="Martin H S."/>
        </authorList>
    </citation>
    <scope>NUCLEOTIDE SEQUENCE</scope>
</reference>
<dbReference type="AlphaFoldDB" id="A0A8J9UNQ7"/>
<dbReference type="EMBL" id="OV170224">
    <property type="protein sequence ID" value="CAH0723468.1"/>
    <property type="molecule type" value="Genomic_DNA"/>
</dbReference>
<evidence type="ECO:0000256" key="1">
    <source>
        <dbReference type="SAM" id="SignalP"/>
    </source>
</evidence>
<feature type="non-terminal residue" evidence="2">
    <location>
        <position position="150"/>
    </location>
</feature>
<evidence type="ECO:0008006" key="4">
    <source>
        <dbReference type="Google" id="ProtNLM"/>
    </source>
</evidence>
<dbReference type="OrthoDB" id="7439574at2759"/>
<name>A0A8J9UNQ7_9NEOP</name>
<keyword evidence="1" id="KW-0732">Signal</keyword>
<sequence>MQGIIVFTALLATAIAAPYNLEYNAYVPLSKSTLTSSSHVVDHGSTHVLHAPVLAHQVEYHVPLSKSTLTKSSQVVNHGSTTVYHAPVSHAVIAPVSHAVVAHAPVSHAIVSHAPVYSLSSNVQYYKSPDSAITHQSSSTYNSEPLYAFH</sequence>
<evidence type="ECO:0000313" key="3">
    <source>
        <dbReference type="Proteomes" id="UP000838878"/>
    </source>
</evidence>
<feature type="signal peptide" evidence="1">
    <location>
        <begin position="1"/>
        <end position="16"/>
    </location>
</feature>
<accession>A0A8J9UNQ7</accession>
<keyword evidence="3" id="KW-1185">Reference proteome</keyword>
<gene>
    <name evidence="2" type="ORF">BINO364_LOCUS9296</name>
</gene>
<evidence type="ECO:0000313" key="2">
    <source>
        <dbReference type="EMBL" id="CAH0723468.1"/>
    </source>
</evidence>
<organism evidence="2 3">
    <name type="scientific">Brenthis ino</name>
    <name type="common">lesser marbled fritillary</name>
    <dbReference type="NCBI Taxonomy" id="405034"/>
    <lineage>
        <taxon>Eukaryota</taxon>
        <taxon>Metazoa</taxon>
        <taxon>Ecdysozoa</taxon>
        <taxon>Arthropoda</taxon>
        <taxon>Hexapoda</taxon>
        <taxon>Insecta</taxon>
        <taxon>Pterygota</taxon>
        <taxon>Neoptera</taxon>
        <taxon>Endopterygota</taxon>
        <taxon>Lepidoptera</taxon>
        <taxon>Glossata</taxon>
        <taxon>Ditrysia</taxon>
        <taxon>Papilionoidea</taxon>
        <taxon>Nymphalidae</taxon>
        <taxon>Heliconiinae</taxon>
        <taxon>Argynnini</taxon>
        <taxon>Brenthis</taxon>
    </lineage>
</organism>
<proteinExistence type="predicted"/>
<dbReference type="Proteomes" id="UP000838878">
    <property type="component" value="Chromosome 4"/>
</dbReference>